<proteinExistence type="predicted"/>
<dbReference type="Proteomes" id="UP000789525">
    <property type="component" value="Unassembled WGS sequence"/>
</dbReference>
<keyword evidence="2" id="KW-1185">Reference proteome</keyword>
<evidence type="ECO:0000313" key="1">
    <source>
        <dbReference type="EMBL" id="CAG8520421.1"/>
    </source>
</evidence>
<accession>A0ACA9LET5</accession>
<sequence>MGIGRQFHESTCVKNASPTMGNMAMRILLLGSPGSGKGTQSARLQKNFNIAAISSGDLLRRNIANGTEIGKFAAKEIERGAYVPDNIMIELITNELRIIKRKNWLLDGFPRTINQATALDENLVLTGQPLNLTHGIDDITGEKLSKRSDDNAEVFKIRLQKHRELTEPLLEYYSKRNILVTFVGSTSDEIYPQIESELLRRFGVENFNQARPHIVSEEANNILFE</sequence>
<dbReference type="EMBL" id="CAJVPT010005463">
    <property type="protein sequence ID" value="CAG8520421.1"/>
    <property type="molecule type" value="Genomic_DNA"/>
</dbReference>
<gene>
    <name evidence="1" type="ORF">ACOLOM_LOCUS3627</name>
</gene>
<reference evidence="1" key="1">
    <citation type="submission" date="2021-06" db="EMBL/GenBank/DDBJ databases">
        <authorList>
            <person name="Kallberg Y."/>
            <person name="Tangrot J."/>
            <person name="Rosling A."/>
        </authorList>
    </citation>
    <scope>NUCLEOTIDE SEQUENCE</scope>
    <source>
        <strain evidence="1">CL356</strain>
    </source>
</reference>
<organism evidence="1 2">
    <name type="scientific">Acaulospora colombiana</name>
    <dbReference type="NCBI Taxonomy" id="27376"/>
    <lineage>
        <taxon>Eukaryota</taxon>
        <taxon>Fungi</taxon>
        <taxon>Fungi incertae sedis</taxon>
        <taxon>Mucoromycota</taxon>
        <taxon>Glomeromycotina</taxon>
        <taxon>Glomeromycetes</taxon>
        <taxon>Diversisporales</taxon>
        <taxon>Acaulosporaceae</taxon>
        <taxon>Acaulospora</taxon>
    </lineage>
</organism>
<evidence type="ECO:0000313" key="2">
    <source>
        <dbReference type="Proteomes" id="UP000789525"/>
    </source>
</evidence>
<comment type="caution">
    <text evidence="1">The sequence shown here is derived from an EMBL/GenBank/DDBJ whole genome shotgun (WGS) entry which is preliminary data.</text>
</comment>
<protein>
    <submittedName>
        <fullName evidence="1">3855_t:CDS:1</fullName>
    </submittedName>
</protein>
<name>A0ACA9LET5_9GLOM</name>